<dbReference type="Proteomes" id="UP000308600">
    <property type="component" value="Unassembled WGS sequence"/>
</dbReference>
<sequence length="667" mass="71122">MGSNARETTTLLGVPQNGREYGQGRGHINRSDSTLTSSSTSSATVTATTYGATNEHSRQVSEDELVRDQAGTDIEGQRDPQKSHLSIVIPMSLGIFLAAIDGTIVVSSYAAIGSELKQLQSTSWIATAYLLTLTSFQPLYGKLSDIFGRKPCLLFAYSVFAIGSFLCGIAPTMNTLIVARALAGVGGGGMTTVVTIIVSDVVPLRQRGMWQGVLNIIFALGAASGAPLGGFLADNIGWRWAFLIQVPIAILAFLSVAFTLHLPPLPDSDFRSKLLRVDFLGAITLVISIFLLLLSLDMGSNHSWFYTADLPIPFAENLPLPIALLVLSFLLIALFLHVELHLASEPFAPRHIILSPNMLPAFLVNFFGIAAGMSVLFHISLWFQAVLGRSASEAGSWLVLGVAGSLTGSLVGGMFIQKTGRYYRITVAFYWIMTFGIAWLVFMTFGNSSDWMTGSVLSDETFTARVLVAFGAAGLGLGLFTSAHGNGGGITTSLIALISNAGQADQAVATAVSYLFRSLGYVLGIALGSTIVQGVLKAELTQRLIEVGHDPKEVKETVQRVRESLDSIPKLDPQTQAIVRSSYANAINAAIWFALLLSLCGAISSIFINEKPIAGPDSSLDEAEQRLLDDDDDDEVIVVEEPIDLLDGSGKHGTKKVAHSASSSSTL</sequence>
<proteinExistence type="predicted"/>
<name>A0ACD3B8I1_9AGAR</name>
<accession>A0ACD3B8I1</accession>
<keyword evidence="2" id="KW-1185">Reference proteome</keyword>
<dbReference type="EMBL" id="ML208270">
    <property type="protein sequence ID" value="TFK74135.1"/>
    <property type="molecule type" value="Genomic_DNA"/>
</dbReference>
<evidence type="ECO:0000313" key="1">
    <source>
        <dbReference type="EMBL" id="TFK74135.1"/>
    </source>
</evidence>
<protein>
    <submittedName>
        <fullName evidence="1">MFS general substrate transporter</fullName>
    </submittedName>
</protein>
<gene>
    <name evidence="1" type="ORF">BDN72DRAFT_886511</name>
</gene>
<evidence type="ECO:0000313" key="2">
    <source>
        <dbReference type="Proteomes" id="UP000308600"/>
    </source>
</evidence>
<organism evidence="1 2">
    <name type="scientific">Pluteus cervinus</name>
    <dbReference type="NCBI Taxonomy" id="181527"/>
    <lineage>
        <taxon>Eukaryota</taxon>
        <taxon>Fungi</taxon>
        <taxon>Dikarya</taxon>
        <taxon>Basidiomycota</taxon>
        <taxon>Agaricomycotina</taxon>
        <taxon>Agaricomycetes</taxon>
        <taxon>Agaricomycetidae</taxon>
        <taxon>Agaricales</taxon>
        <taxon>Pluteineae</taxon>
        <taxon>Pluteaceae</taxon>
        <taxon>Pluteus</taxon>
    </lineage>
</organism>
<reference evidence="1 2" key="1">
    <citation type="journal article" date="2019" name="Nat. Ecol. Evol.">
        <title>Megaphylogeny resolves global patterns of mushroom evolution.</title>
        <authorList>
            <person name="Varga T."/>
            <person name="Krizsan K."/>
            <person name="Foldi C."/>
            <person name="Dima B."/>
            <person name="Sanchez-Garcia M."/>
            <person name="Sanchez-Ramirez S."/>
            <person name="Szollosi G.J."/>
            <person name="Szarkandi J.G."/>
            <person name="Papp V."/>
            <person name="Albert L."/>
            <person name="Andreopoulos W."/>
            <person name="Angelini C."/>
            <person name="Antonin V."/>
            <person name="Barry K.W."/>
            <person name="Bougher N.L."/>
            <person name="Buchanan P."/>
            <person name="Buyck B."/>
            <person name="Bense V."/>
            <person name="Catcheside P."/>
            <person name="Chovatia M."/>
            <person name="Cooper J."/>
            <person name="Damon W."/>
            <person name="Desjardin D."/>
            <person name="Finy P."/>
            <person name="Geml J."/>
            <person name="Haridas S."/>
            <person name="Hughes K."/>
            <person name="Justo A."/>
            <person name="Karasinski D."/>
            <person name="Kautmanova I."/>
            <person name="Kiss B."/>
            <person name="Kocsube S."/>
            <person name="Kotiranta H."/>
            <person name="LaButti K.M."/>
            <person name="Lechner B.E."/>
            <person name="Liimatainen K."/>
            <person name="Lipzen A."/>
            <person name="Lukacs Z."/>
            <person name="Mihaltcheva S."/>
            <person name="Morgado L.N."/>
            <person name="Niskanen T."/>
            <person name="Noordeloos M.E."/>
            <person name="Ohm R.A."/>
            <person name="Ortiz-Santana B."/>
            <person name="Ovrebo C."/>
            <person name="Racz N."/>
            <person name="Riley R."/>
            <person name="Savchenko A."/>
            <person name="Shiryaev A."/>
            <person name="Soop K."/>
            <person name="Spirin V."/>
            <person name="Szebenyi C."/>
            <person name="Tomsovsky M."/>
            <person name="Tulloss R.E."/>
            <person name="Uehling J."/>
            <person name="Grigoriev I.V."/>
            <person name="Vagvolgyi C."/>
            <person name="Papp T."/>
            <person name="Martin F.M."/>
            <person name="Miettinen O."/>
            <person name="Hibbett D.S."/>
            <person name="Nagy L.G."/>
        </authorList>
    </citation>
    <scope>NUCLEOTIDE SEQUENCE [LARGE SCALE GENOMIC DNA]</scope>
    <source>
        <strain evidence="1 2">NL-1719</strain>
    </source>
</reference>